<accession>A0A5D4GT05</accession>
<evidence type="ECO:0000256" key="1">
    <source>
        <dbReference type="SAM" id="Phobius"/>
    </source>
</evidence>
<dbReference type="GO" id="GO:0016020">
    <property type="term" value="C:membrane"/>
    <property type="evidence" value="ECO:0007669"/>
    <property type="project" value="UniProtKB-SubCell"/>
</dbReference>
<feature type="transmembrane region" description="Helical" evidence="1">
    <location>
        <begin position="302"/>
        <end position="322"/>
    </location>
</feature>
<dbReference type="Pfam" id="PF14378">
    <property type="entry name" value="PAP2_3"/>
    <property type="match status" value="1"/>
</dbReference>
<evidence type="ECO:0000313" key="3">
    <source>
        <dbReference type="EMBL" id="TYR31467.1"/>
    </source>
</evidence>
<gene>
    <name evidence="3" type="ORF">FY036_14395</name>
</gene>
<feature type="transmembrane region" description="Helical" evidence="1">
    <location>
        <begin position="99"/>
        <end position="119"/>
    </location>
</feature>
<keyword evidence="1" id="KW-1133">Transmembrane helix</keyword>
<feature type="transmembrane region" description="Helical" evidence="1">
    <location>
        <begin position="328"/>
        <end position="346"/>
    </location>
</feature>
<keyword evidence="1" id="KW-0812">Transmembrane</keyword>
<feature type="transmembrane region" description="Helical" evidence="1">
    <location>
        <begin position="55"/>
        <end position="79"/>
    </location>
</feature>
<feature type="domain" description="Inositolphosphotransferase Aur1/Ipt1" evidence="2">
    <location>
        <begin position="141"/>
        <end position="340"/>
    </location>
</feature>
<keyword evidence="1" id="KW-0472">Membrane</keyword>
<sequence>MTKLARWGAATLAETARNVRADAGFYLAILLYTTLGLLLLQWTGADDRATYGVYFAKWAVVFGLFFPLVALIADGAMVVHRFDRRRKLAFSRAFSQKRVAWLLAGAALLMAFVLFQGTFTSLKNAMVYWQGGFLHDRVQADIDKWLHFGVDPWRLLFAFGENDLTRTVVEWNYNVLWFVLCFGALFFVVTSPRAIEVRGRYLACFMLVWIVCGNIFAVMFISAGPAFYGAVTGDEARFAEQLAFLAQGAANPNSAVAYQDYLWSLHEAGATSFGSGISAFPSIHVGLVALNAIFIAEYSRRLGLMAWAYLGFIVASSVYLAWHYAIDGYASIVLVAIIHYAVKAMARREKEAAGTVPAPSPAPGATLTAS</sequence>
<keyword evidence="4" id="KW-1185">Reference proteome</keyword>
<dbReference type="OrthoDB" id="9816314at2"/>
<feature type="transmembrane region" description="Helical" evidence="1">
    <location>
        <begin position="201"/>
        <end position="228"/>
    </location>
</feature>
<reference evidence="3 4" key="2">
    <citation type="submission" date="2019-09" db="EMBL/GenBank/DDBJ databases">
        <title>Mesorhizobium sp. MaA-C15 isolated from Microcystis aeruginosa.</title>
        <authorList>
            <person name="Jeong S.E."/>
            <person name="Jin H.M."/>
            <person name="Jeon C.O."/>
        </authorList>
    </citation>
    <scope>NUCLEOTIDE SEQUENCE [LARGE SCALE GENOMIC DNA]</scope>
    <source>
        <strain evidence="3 4">MaA-C15</strain>
    </source>
</reference>
<protein>
    <recommendedName>
        <fullName evidence="2">Inositolphosphotransferase Aur1/Ipt1 domain-containing protein</fullName>
    </recommendedName>
</protein>
<evidence type="ECO:0000259" key="2">
    <source>
        <dbReference type="Pfam" id="PF14378"/>
    </source>
</evidence>
<comment type="caution">
    <text evidence="3">The sequence shown here is derived from an EMBL/GenBank/DDBJ whole genome shotgun (WGS) entry which is preliminary data.</text>
</comment>
<feature type="transmembrane region" description="Helical" evidence="1">
    <location>
        <begin position="273"/>
        <end position="295"/>
    </location>
</feature>
<organism evidence="3 4">
    <name type="scientific">Neoaquamicrobium microcysteis</name>
    <dbReference type="NCBI Taxonomy" id="2682781"/>
    <lineage>
        <taxon>Bacteria</taxon>
        <taxon>Pseudomonadati</taxon>
        <taxon>Pseudomonadota</taxon>
        <taxon>Alphaproteobacteria</taxon>
        <taxon>Hyphomicrobiales</taxon>
        <taxon>Phyllobacteriaceae</taxon>
        <taxon>Neoaquamicrobium</taxon>
    </lineage>
</organism>
<dbReference type="AlphaFoldDB" id="A0A5D4GT05"/>
<dbReference type="RefSeq" id="WP_148915439.1">
    <property type="nucleotide sequence ID" value="NZ_VSZS01000064.1"/>
</dbReference>
<evidence type="ECO:0000313" key="4">
    <source>
        <dbReference type="Proteomes" id="UP000323258"/>
    </source>
</evidence>
<dbReference type="Proteomes" id="UP000323258">
    <property type="component" value="Unassembled WGS sequence"/>
</dbReference>
<name>A0A5D4GT05_9HYPH</name>
<feature type="transmembrane region" description="Helical" evidence="1">
    <location>
        <begin position="23"/>
        <end position="43"/>
    </location>
</feature>
<dbReference type="InterPro" id="IPR026841">
    <property type="entry name" value="Aur1/Ipt1"/>
</dbReference>
<feature type="transmembrane region" description="Helical" evidence="1">
    <location>
        <begin position="171"/>
        <end position="189"/>
    </location>
</feature>
<reference evidence="3 4" key="1">
    <citation type="submission" date="2019-08" db="EMBL/GenBank/DDBJ databases">
        <authorList>
            <person name="Seo Y.L."/>
        </authorList>
    </citation>
    <scope>NUCLEOTIDE SEQUENCE [LARGE SCALE GENOMIC DNA]</scope>
    <source>
        <strain evidence="3 4">MaA-C15</strain>
    </source>
</reference>
<dbReference type="EMBL" id="VSZS01000064">
    <property type="protein sequence ID" value="TYR31467.1"/>
    <property type="molecule type" value="Genomic_DNA"/>
</dbReference>
<proteinExistence type="predicted"/>